<name>A0A0F9LDM1_9ZZZZ</name>
<sequence>LEEGDKLRFDIETEFDDNGDFDAILDSIRANEFLTLFIDTNIQNYDSLESLTINLLDASYSSISTPRVISLEDLLMNDFEISVDISSGMSALRHIEIEPIFLQDGVYDTNNLGGIPNFEFLEWNENFAFLDPNGDKFMKFPLEKILKTDVTPIAYLFNEELKYLELPVGLDFNWQVSNNEYTSIDEYFIDIPSRYMDPDSPTEELEFAHGDTIVLRYNIPVKKESVSELERCTSKISPMDTLLHCPLQNCYWLTFLIMKIIQLLQILITTKFH</sequence>
<comment type="caution">
    <text evidence="1">The sequence shown here is derived from an EMBL/GenBank/DDBJ whole genome shotgun (WGS) entry which is preliminary data.</text>
</comment>
<protein>
    <submittedName>
        <fullName evidence="1">Uncharacterized protein</fullName>
    </submittedName>
</protein>
<proteinExistence type="predicted"/>
<reference evidence="1" key="1">
    <citation type="journal article" date="2015" name="Nature">
        <title>Complex archaea that bridge the gap between prokaryotes and eukaryotes.</title>
        <authorList>
            <person name="Spang A."/>
            <person name="Saw J.H."/>
            <person name="Jorgensen S.L."/>
            <person name="Zaremba-Niedzwiedzka K."/>
            <person name="Martijn J."/>
            <person name="Lind A.E."/>
            <person name="van Eijk R."/>
            <person name="Schleper C."/>
            <person name="Guy L."/>
            <person name="Ettema T.J."/>
        </authorList>
    </citation>
    <scope>NUCLEOTIDE SEQUENCE</scope>
</reference>
<dbReference type="EMBL" id="LAZR01011326">
    <property type="protein sequence ID" value="KKM62290.1"/>
    <property type="molecule type" value="Genomic_DNA"/>
</dbReference>
<accession>A0A0F9LDM1</accession>
<gene>
    <name evidence="1" type="ORF">LCGC14_1523160</name>
</gene>
<organism evidence="1">
    <name type="scientific">marine sediment metagenome</name>
    <dbReference type="NCBI Taxonomy" id="412755"/>
    <lineage>
        <taxon>unclassified sequences</taxon>
        <taxon>metagenomes</taxon>
        <taxon>ecological metagenomes</taxon>
    </lineage>
</organism>
<dbReference type="AlphaFoldDB" id="A0A0F9LDM1"/>
<evidence type="ECO:0000313" key="1">
    <source>
        <dbReference type="EMBL" id="KKM62290.1"/>
    </source>
</evidence>
<feature type="non-terminal residue" evidence="1">
    <location>
        <position position="1"/>
    </location>
</feature>